<evidence type="ECO:0000313" key="2">
    <source>
        <dbReference type="Proteomes" id="UP000236630"/>
    </source>
</evidence>
<gene>
    <name evidence="1" type="ORF">CUMW_260140</name>
</gene>
<dbReference type="EMBL" id="BDQV01000778">
    <property type="protein sequence ID" value="GAY67916.1"/>
    <property type="molecule type" value="Genomic_DNA"/>
</dbReference>
<dbReference type="Proteomes" id="UP000236630">
    <property type="component" value="Unassembled WGS sequence"/>
</dbReference>
<protein>
    <submittedName>
        <fullName evidence="1">Uncharacterized protein</fullName>
    </submittedName>
</protein>
<keyword evidence="2" id="KW-1185">Reference proteome</keyword>
<accession>A0A2H5QTG5</accession>
<organism evidence="1 2">
    <name type="scientific">Citrus unshiu</name>
    <name type="common">Satsuma mandarin</name>
    <name type="synonym">Citrus nobilis var. unshiu</name>
    <dbReference type="NCBI Taxonomy" id="55188"/>
    <lineage>
        <taxon>Eukaryota</taxon>
        <taxon>Viridiplantae</taxon>
        <taxon>Streptophyta</taxon>
        <taxon>Embryophyta</taxon>
        <taxon>Tracheophyta</taxon>
        <taxon>Spermatophyta</taxon>
        <taxon>Magnoliopsida</taxon>
        <taxon>eudicotyledons</taxon>
        <taxon>Gunneridae</taxon>
        <taxon>Pentapetalae</taxon>
        <taxon>rosids</taxon>
        <taxon>malvids</taxon>
        <taxon>Sapindales</taxon>
        <taxon>Rutaceae</taxon>
        <taxon>Aurantioideae</taxon>
        <taxon>Citrus</taxon>
    </lineage>
</organism>
<reference evidence="1 2" key="1">
    <citation type="journal article" date="2017" name="Front. Genet.">
        <title>Draft sequencing of the heterozygous diploid genome of Satsuma (Citrus unshiu Marc.) using a hybrid assembly approach.</title>
        <authorList>
            <person name="Shimizu T."/>
            <person name="Tanizawa Y."/>
            <person name="Mochizuki T."/>
            <person name="Nagasaki H."/>
            <person name="Yoshioka T."/>
            <person name="Toyoda A."/>
            <person name="Fujiyama A."/>
            <person name="Kaminuma E."/>
            <person name="Nakamura Y."/>
        </authorList>
    </citation>
    <scope>NUCLEOTIDE SEQUENCE [LARGE SCALE GENOMIC DNA]</scope>
    <source>
        <strain evidence="2">cv. Miyagawa wase</strain>
    </source>
</reference>
<comment type="caution">
    <text evidence="1">The sequence shown here is derived from an EMBL/GenBank/DDBJ whole genome shotgun (WGS) entry which is preliminary data.</text>
</comment>
<name>A0A2H5QTG5_CITUN</name>
<dbReference type="AlphaFoldDB" id="A0A2H5QTG5"/>
<dbReference type="STRING" id="55188.A0A2H5QTG5"/>
<evidence type="ECO:0000313" key="1">
    <source>
        <dbReference type="EMBL" id="GAY67916.1"/>
    </source>
</evidence>
<sequence>MEDPNTNEGELFRHPEDGNELQKEVFAALFSAPEKSDEFPEITVKTKCEVQSIRKGGFLISATYWRTNGKLYTGISAITNGNYDINIISRLENCVTDILCGSGILKILQ</sequence>
<proteinExistence type="predicted"/>